<evidence type="ECO:0000313" key="2">
    <source>
        <dbReference type="Proteomes" id="UP000015344"/>
    </source>
</evidence>
<dbReference type="PATRIC" id="fig|1117108.3.peg.106"/>
<name>S9U424_PAEAL</name>
<protein>
    <submittedName>
        <fullName evidence="1">Uncharacterized protein</fullName>
    </submittedName>
</protein>
<sequence>MLLNITEKHCADWHGKERDRGYLGFTEFIGVQIRFLGLEGLQRILTKISWILEEFHEIESIYILFSLRKA</sequence>
<evidence type="ECO:0000313" key="1">
    <source>
        <dbReference type="EMBL" id="EPY09326.1"/>
    </source>
</evidence>
<dbReference type="EMBL" id="ATMT01000001">
    <property type="protein sequence ID" value="EPY09326.1"/>
    <property type="molecule type" value="Genomic_DNA"/>
</dbReference>
<proteinExistence type="predicted"/>
<dbReference type="eggNOG" id="ENOG5032WVU">
    <property type="taxonomic scope" value="Bacteria"/>
</dbReference>
<gene>
    <name evidence="1" type="ORF">PAALTS15_00495</name>
</gene>
<dbReference type="Proteomes" id="UP000015344">
    <property type="component" value="Unassembled WGS sequence"/>
</dbReference>
<comment type="caution">
    <text evidence="1">The sequence shown here is derived from an EMBL/GenBank/DDBJ whole genome shotgun (WGS) entry which is preliminary data.</text>
</comment>
<dbReference type="AlphaFoldDB" id="S9U424"/>
<reference evidence="1 2" key="1">
    <citation type="submission" date="2013-05" db="EMBL/GenBank/DDBJ databases">
        <authorList>
            <person name="Strain E.A."/>
            <person name="Brown E."/>
            <person name="Allard M.W."/>
            <person name="Luo Y.L."/>
        </authorList>
    </citation>
    <scope>NUCLEOTIDE SEQUENCE [LARGE SCALE GENOMIC DNA]</scope>
    <source>
        <strain evidence="1 2">TS-15</strain>
    </source>
</reference>
<accession>S9U424</accession>
<organism evidence="1 2">
    <name type="scientific">Paenibacillus alvei TS-15</name>
    <dbReference type="NCBI Taxonomy" id="1117108"/>
    <lineage>
        <taxon>Bacteria</taxon>
        <taxon>Bacillati</taxon>
        <taxon>Bacillota</taxon>
        <taxon>Bacilli</taxon>
        <taxon>Bacillales</taxon>
        <taxon>Paenibacillaceae</taxon>
        <taxon>Paenibacillus</taxon>
    </lineage>
</organism>